<keyword evidence="5" id="KW-0804">Transcription</keyword>
<feature type="compositionally biased region" description="Low complexity" evidence="7">
    <location>
        <begin position="218"/>
        <end position="228"/>
    </location>
</feature>
<evidence type="ECO:0000313" key="9">
    <source>
        <dbReference type="EMBL" id="EXC19989.1"/>
    </source>
</evidence>
<feature type="compositionally biased region" description="Basic and acidic residues" evidence="7">
    <location>
        <begin position="229"/>
        <end position="238"/>
    </location>
</feature>
<dbReference type="Proteomes" id="UP000030645">
    <property type="component" value="Unassembled WGS sequence"/>
</dbReference>
<keyword evidence="10" id="KW-1185">Reference proteome</keyword>
<dbReference type="GO" id="GO:0003677">
    <property type="term" value="F:DNA binding"/>
    <property type="evidence" value="ECO:0007669"/>
    <property type="project" value="InterPro"/>
</dbReference>
<evidence type="ECO:0000256" key="1">
    <source>
        <dbReference type="ARBA" id="ARBA00004123"/>
    </source>
</evidence>
<dbReference type="eggNOG" id="ENOG502QT5C">
    <property type="taxonomic scope" value="Eukaryota"/>
</dbReference>
<comment type="similarity">
    <text evidence="2">Belongs to the MYB-CC family.</text>
</comment>
<dbReference type="GO" id="GO:0003700">
    <property type="term" value="F:DNA-binding transcription factor activity"/>
    <property type="evidence" value="ECO:0007669"/>
    <property type="project" value="InterPro"/>
</dbReference>
<dbReference type="PROSITE" id="PS51294">
    <property type="entry name" value="HTH_MYB"/>
    <property type="match status" value="1"/>
</dbReference>
<comment type="subcellular location">
    <subcellularLocation>
        <location evidence="1">Nucleus</location>
    </subcellularLocation>
</comment>
<dbReference type="InterPro" id="IPR009057">
    <property type="entry name" value="Homeodomain-like_sf"/>
</dbReference>
<evidence type="ECO:0000259" key="8">
    <source>
        <dbReference type="PROSITE" id="PS51294"/>
    </source>
</evidence>
<organism evidence="9 10">
    <name type="scientific">Morus notabilis</name>
    <dbReference type="NCBI Taxonomy" id="981085"/>
    <lineage>
        <taxon>Eukaryota</taxon>
        <taxon>Viridiplantae</taxon>
        <taxon>Streptophyta</taxon>
        <taxon>Embryophyta</taxon>
        <taxon>Tracheophyta</taxon>
        <taxon>Spermatophyta</taxon>
        <taxon>Magnoliopsida</taxon>
        <taxon>eudicotyledons</taxon>
        <taxon>Gunneridae</taxon>
        <taxon>Pentapetalae</taxon>
        <taxon>rosids</taxon>
        <taxon>fabids</taxon>
        <taxon>Rosales</taxon>
        <taxon>Moraceae</taxon>
        <taxon>Moreae</taxon>
        <taxon>Morus</taxon>
    </lineage>
</organism>
<dbReference type="InterPro" id="IPR017930">
    <property type="entry name" value="Myb_dom"/>
</dbReference>
<evidence type="ECO:0000256" key="6">
    <source>
        <dbReference type="ARBA" id="ARBA00023242"/>
    </source>
</evidence>
<dbReference type="Pfam" id="PF14379">
    <property type="entry name" value="Myb_CC_LHEQLE"/>
    <property type="match status" value="1"/>
</dbReference>
<dbReference type="GO" id="GO:0005634">
    <property type="term" value="C:nucleus"/>
    <property type="evidence" value="ECO:0007669"/>
    <property type="project" value="UniProtKB-SubCell"/>
</dbReference>
<gene>
    <name evidence="9" type="ORF">L484_015664</name>
</gene>
<evidence type="ECO:0000256" key="4">
    <source>
        <dbReference type="ARBA" id="ARBA00023054"/>
    </source>
</evidence>
<evidence type="ECO:0000256" key="3">
    <source>
        <dbReference type="ARBA" id="ARBA00023015"/>
    </source>
</evidence>
<evidence type="ECO:0000256" key="7">
    <source>
        <dbReference type="SAM" id="MobiDB-lite"/>
    </source>
</evidence>
<dbReference type="InterPro" id="IPR025756">
    <property type="entry name" value="Myb_CC_LHEQLE"/>
</dbReference>
<reference evidence="10" key="1">
    <citation type="submission" date="2013-01" db="EMBL/GenBank/DDBJ databases">
        <title>Draft Genome Sequence of a Mulberry Tree, Morus notabilis C.K. Schneid.</title>
        <authorList>
            <person name="He N."/>
            <person name="Zhao S."/>
        </authorList>
    </citation>
    <scope>NUCLEOTIDE SEQUENCE</scope>
</reference>
<sequence>MQNQNMNLVLSTDAKPRLKWTPELHHRFVEAVNQLGGADKATPKSLMRVMGIPGLTLYHLKSHLQKYRLGKSQQSENCSDDKQEDYKEIQGSDGHFNREINDGSQSEINESLKIAEALQLQMEVQRKLHEQIEVQRHLQLRIEAQGKYLQSVLKKAQETLAGYSSSSMGVEFAKTELSRLLNMVNTGCQSSSFSELTEARELSLEVIERRSMRRTICSMESSLTSSESSGRKEEEKRPMNSNDWEGNDDDHHQKSNNTNSVELPLMDVHPQHKPWNSETSNGRKRSGNTISDGVCVEQPVSKRSQNHVEKSNDHLRTSGFLPGTIDLNSQYQNDFETGPKAIDLNCKGI</sequence>
<dbReference type="KEGG" id="mnt:21398750"/>
<protein>
    <submittedName>
        <fullName evidence="9">Myb family transcription factor APL</fullName>
    </submittedName>
</protein>
<dbReference type="PANTHER" id="PTHR31499:SF11">
    <property type="entry name" value="MYB FAMILY TRANSCRIPTION FACTOR PHL8"/>
    <property type="match status" value="1"/>
</dbReference>
<keyword evidence="4" id="KW-0175">Coiled coil</keyword>
<dbReference type="Gene3D" id="1.10.10.60">
    <property type="entry name" value="Homeodomain-like"/>
    <property type="match status" value="1"/>
</dbReference>
<dbReference type="EMBL" id="KE345900">
    <property type="protein sequence ID" value="EXC19989.1"/>
    <property type="molecule type" value="Genomic_DNA"/>
</dbReference>
<dbReference type="PANTHER" id="PTHR31499">
    <property type="entry name" value="MYB FAMILY TRANSCRIPTION FACTOR PHL11"/>
    <property type="match status" value="1"/>
</dbReference>
<keyword evidence="6" id="KW-0539">Nucleus</keyword>
<evidence type="ECO:0000313" key="10">
    <source>
        <dbReference type="Proteomes" id="UP000030645"/>
    </source>
</evidence>
<dbReference type="InterPro" id="IPR001005">
    <property type="entry name" value="SANT/Myb"/>
</dbReference>
<proteinExistence type="inferred from homology"/>
<feature type="domain" description="HTH myb-type" evidence="8">
    <location>
        <begin position="12"/>
        <end position="72"/>
    </location>
</feature>
<dbReference type="InterPro" id="IPR046955">
    <property type="entry name" value="PHR1-like"/>
</dbReference>
<dbReference type="AlphaFoldDB" id="W9SPH9"/>
<keyword evidence="3" id="KW-0805">Transcription regulation</keyword>
<feature type="region of interest" description="Disordered" evidence="7">
    <location>
        <begin position="217"/>
        <end position="314"/>
    </location>
</feature>
<dbReference type="Pfam" id="PF00249">
    <property type="entry name" value="Myb_DNA-binding"/>
    <property type="match status" value="1"/>
</dbReference>
<dbReference type="NCBIfam" id="TIGR01557">
    <property type="entry name" value="myb_SHAQKYF"/>
    <property type="match status" value="1"/>
</dbReference>
<evidence type="ECO:0000256" key="2">
    <source>
        <dbReference type="ARBA" id="ARBA00006783"/>
    </source>
</evidence>
<dbReference type="FunFam" id="1.10.10.60:FF:000002">
    <property type="entry name" value="Myb family transcription factor"/>
    <property type="match status" value="1"/>
</dbReference>
<dbReference type="InterPro" id="IPR006447">
    <property type="entry name" value="Myb_dom_plants"/>
</dbReference>
<dbReference type="SUPFAM" id="SSF46689">
    <property type="entry name" value="Homeodomain-like"/>
    <property type="match status" value="1"/>
</dbReference>
<accession>W9SPH9</accession>
<evidence type="ECO:0000256" key="5">
    <source>
        <dbReference type="ARBA" id="ARBA00023163"/>
    </source>
</evidence>
<name>W9SPH9_9ROSA</name>
<dbReference type="OrthoDB" id="551907at2759"/>